<organism evidence="2 3">
    <name type="scientific">Gymnopus androsaceus JB14</name>
    <dbReference type="NCBI Taxonomy" id="1447944"/>
    <lineage>
        <taxon>Eukaryota</taxon>
        <taxon>Fungi</taxon>
        <taxon>Dikarya</taxon>
        <taxon>Basidiomycota</taxon>
        <taxon>Agaricomycotina</taxon>
        <taxon>Agaricomycetes</taxon>
        <taxon>Agaricomycetidae</taxon>
        <taxon>Agaricales</taxon>
        <taxon>Marasmiineae</taxon>
        <taxon>Omphalotaceae</taxon>
        <taxon>Gymnopus</taxon>
    </lineage>
</organism>
<keyword evidence="3" id="KW-1185">Reference proteome</keyword>
<dbReference type="EMBL" id="ML769429">
    <property type="protein sequence ID" value="KAE9403018.1"/>
    <property type="molecule type" value="Genomic_DNA"/>
</dbReference>
<proteinExistence type="predicted"/>
<protein>
    <recommendedName>
        <fullName evidence="1">Ubiquitin-like domain-containing protein</fullName>
    </recommendedName>
</protein>
<feature type="domain" description="Ubiquitin-like" evidence="1">
    <location>
        <begin position="208"/>
        <end position="295"/>
    </location>
</feature>
<dbReference type="PANTHER" id="PTHR38886:SF1">
    <property type="entry name" value="NACHT-NTPASE AND P-LOOP NTPASES N-TERMINAL DOMAIN-CONTAINING PROTEIN"/>
    <property type="match status" value="1"/>
</dbReference>
<dbReference type="PANTHER" id="PTHR38886">
    <property type="entry name" value="SESA DOMAIN-CONTAINING PROTEIN"/>
    <property type="match status" value="1"/>
</dbReference>
<dbReference type="Pfam" id="PF22893">
    <property type="entry name" value="ULD_2"/>
    <property type="match status" value="1"/>
</dbReference>
<dbReference type="AlphaFoldDB" id="A0A6A4I0Q6"/>
<dbReference type="InterPro" id="IPR054464">
    <property type="entry name" value="ULD_fung"/>
</dbReference>
<reference evidence="2" key="1">
    <citation type="journal article" date="2019" name="Environ. Microbiol.">
        <title>Fungal ecological strategies reflected in gene transcription - a case study of two litter decomposers.</title>
        <authorList>
            <person name="Barbi F."/>
            <person name="Kohler A."/>
            <person name="Barry K."/>
            <person name="Baskaran P."/>
            <person name="Daum C."/>
            <person name="Fauchery L."/>
            <person name="Ihrmark K."/>
            <person name="Kuo A."/>
            <person name="LaButti K."/>
            <person name="Lipzen A."/>
            <person name="Morin E."/>
            <person name="Grigoriev I.V."/>
            <person name="Henrissat B."/>
            <person name="Lindahl B."/>
            <person name="Martin F."/>
        </authorList>
    </citation>
    <scope>NUCLEOTIDE SEQUENCE</scope>
    <source>
        <strain evidence="2">JB14</strain>
    </source>
</reference>
<name>A0A6A4I0Q6_9AGAR</name>
<evidence type="ECO:0000313" key="2">
    <source>
        <dbReference type="EMBL" id="KAE9403018.1"/>
    </source>
</evidence>
<dbReference type="OrthoDB" id="3271094at2759"/>
<accession>A0A6A4I0Q6</accession>
<dbReference type="Proteomes" id="UP000799118">
    <property type="component" value="Unassembled WGS sequence"/>
</dbReference>
<evidence type="ECO:0000259" key="1">
    <source>
        <dbReference type="Pfam" id="PF22893"/>
    </source>
</evidence>
<gene>
    <name evidence="2" type="ORF">BT96DRAFT_1017253</name>
</gene>
<sequence>MSFVLSFGSVGDFIAVIQLLNGVREALCDSTGSSAEYQALIIDLDVFSDILHAVQRAFSSANHFSPSTSLINAHRQAVQSSYELLKDIHKKIRKYQHTLGNGGSGSVMRDSWRKVGWALFKKPELVEMRRKVMDQVEILNILVSIPSREDACQQQEKFITLESSVRELPVSIRDFGQDQHNTLVEVLRCINKLPTALGYTWEGGLGPSQRPVILTDALGQILRLPIELCESWELFDGIMKLYFKQRAGSQYVQRGDYVVTLTSTPTSNIPQTLDKSTWAERVDPGSTINMDMVIQQPYKVSGERLRTLYKTCPNCGCNNNGRRDFDGFTCLRCQTWFVISGRVEIAQPDKSSSSSSWEIISPQVQEESTDCTDISFLRRVRIFKLVRINSSPPRSLKPPYPAIGTAYYTIWRSGDSVVSG</sequence>
<evidence type="ECO:0000313" key="3">
    <source>
        <dbReference type="Proteomes" id="UP000799118"/>
    </source>
</evidence>